<feature type="region of interest" description="Disordered" evidence="1">
    <location>
        <begin position="56"/>
        <end position="94"/>
    </location>
</feature>
<sequence>MKINWNDYLERSPLGFLEKIKGFDLLKHIEQAKKLSVDGSLAGAYTQLNDKKVEELSGLPSKEEAKKSSEDGLAGAYKQMNHNDRYPTPFEELSGLQNKIEAKKRRKVSR</sequence>
<evidence type="ECO:0000256" key="1">
    <source>
        <dbReference type="SAM" id="MobiDB-lite"/>
    </source>
</evidence>
<dbReference type="OrthoDB" id="10349357at2759"/>
<accession>X0GPR5</accession>
<feature type="compositionally biased region" description="Basic and acidic residues" evidence="1">
    <location>
        <begin position="56"/>
        <end position="70"/>
    </location>
</feature>
<reference evidence="2" key="2">
    <citation type="submission" date="2012-05" db="EMBL/GenBank/DDBJ databases">
        <title>The Genome Annotation of Fusarium oxysporum PHW808.</title>
        <authorList>
            <consortium name="The Broad Institute Genomics Platform"/>
            <person name="Ma L.-J."/>
            <person name="Corby-Kistler H."/>
            <person name="Broz K."/>
            <person name="Gale L.R."/>
            <person name="Jonkers W."/>
            <person name="O'Donnell K."/>
            <person name="Ploetz R."/>
            <person name="Steinberg C."/>
            <person name="Schwartz D.C."/>
            <person name="VanEtten H."/>
            <person name="Zhou S."/>
            <person name="Young S.K."/>
            <person name="Zeng Q."/>
            <person name="Gargeya S."/>
            <person name="Fitzgerald M."/>
            <person name="Abouelleil A."/>
            <person name="Alvarado L."/>
            <person name="Chapman S.B."/>
            <person name="Gainer-Dewar J."/>
            <person name="Goldberg J."/>
            <person name="Griggs A."/>
            <person name="Gujja S."/>
            <person name="Hansen M."/>
            <person name="Howarth C."/>
            <person name="Imamovic A."/>
            <person name="Ireland A."/>
            <person name="Larimer J."/>
            <person name="McCowan C."/>
            <person name="Murphy C."/>
            <person name="Pearson M."/>
            <person name="Poon T.W."/>
            <person name="Priest M."/>
            <person name="Roberts A."/>
            <person name="Saif S."/>
            <person name="Shea T."/>
            <person name="Sykes S."/>
            <person name="Wortman J."/>
            <person name="Nusbaum C."/>
            <person name="Birren B."/>
        </authorList>
    </citation>
    <scope>NUCLEOTIDE SEQUENCE</scope>
    <source>
        <strain evidence="2">54008</strain>
    </source>
</reference>
<reference evidence="2" key="1">
    <citation type="submission" date="2011-11" db="EMBL/GenBank/DDBJ databases">
        <title>The Genome Sequence of Fusarium oxysporum PHW808.</title>
        <authorList>
            <consortium name="The Broad Institute Genome Sequencing Platform"/>
            <person name="Ma L.-J."/>
            <person name="Gale L.R."/>
            <person name="Schwartz D.C."/>
            <person name="Zhou S."/>
            <person name="Corby-Kistler H."/>
            <person name="Young S.K."/>
            <person name="Zeng Q."/>
            <person name="Gargeya S."/>
            <person name="Fitzgerald M."/>
            <person name="Haas B."/>
            <person name="Abouelleil A."/>
            <person name="Alvarado L."/>
            <person name="Arachchi H.M."/>
            <person name="Berlin A."/>
            <person name="Brown A."/>
            <person name="Chapman S.B."/>
            <person name="Chen Z."/>
            <person name="Dunbar C."/>
            <person name="Freedman E."/>
            <person name="Gearin G."/>
            <person name="Goldberg J."/>
            <person name="Griggs A."/>
            <person name="Gujja S."/>
            <person name="Heiman D."/>
            <person name="Howarth C."/>
            <person name="Larson L."/>
            <person name="Lui A."/>
            <person name="MacDonald P.J.P."/>
            <person name="Montmayeur A."/>
            <person name="Murphy C."/>
            <person name="Neiman D."/>
            <person name="Pearson M."/>
            <person name="Priest M."/>
            <person name="Roberts A."/>
            <person name="Saif S."/>
            <person name="Shea T."/>
            <person name="Shenoy N."/>
            <person name="Sisk P."/>
            <person name="Stolte C."/>
            <person name="Sykes S."/>
            <person name="Wortman J."/>
            <person name="Nusbaum C."/>
            <person name="Birren B."/>
        </authorList>
    </citation>
    <scope>NUCLEOTIDE SEQUENCE [LARGE SCALE GENOMIC DNA]</scope>
    <source>
        <strain evidence="2">54008</strain>
    </source>
</reference>
<organism evidence="2">
    <name type="scientific">Fusarium oxysporum f. sp. conglutinans race 2 54008</name>
    <dbReference type="NCBI Taxonomy" id="1089457"/>
    <lineage>
        <taxon>Eukaryota</taxon>
        <taxon>Fungi</taxon>
        <taxon>Dikarya</taxon>
        <taxon>Ascomycota</taxon>
        <taxon>Pezizomycotina</taxon>
        <taxon>Sordariomycetes</taxon>
        <taxon>Hypocreomycetidae</taxon>
        <taxon>Hypocreales</taxon>
        <taxon>Nectriaceae</taxon>
        <taxon>Fusarium</taxon>
        <taxon>Fusarium oxysporum species complex</taxon>
    </lineage>
</organism>
<protein>
    <submittedName>
        <fullName evidence="2">Uncharacterized protein</fullName>
    </submittedName>
</protein>
<dbReference type="HOGENOM" id="CLU_2171210_0_0_1"/>
<dbReference type="EMBL" id="JH659127">
    <property type="protein sequence ID" value="EXL65627.1"/>
    <property type="molecule type" value="Genomic_DNA"/>
</dbReference>
<evidence type="ECO:0000313" key="2">
    <source>
        <dbReference type="EMBL" id="EXL65627.1"/>
    </source>
</evidence>
<gene>
    <name evidence="2" type="ORF">FOPG_18153</name>
</gene>
<dbReference type="Proteomes" id="UP000030676">
    <property type="component" value="Unassembled WGS sequence"/>
</dbReference>
<dbReference type="AlphaFoldDB" id="X0GPR5"/>
<name>X0GPR5_FUSOX</name>
<proteinExistence type="predicted"/>